<evidence type="ECO:0000313" key="2">
    <source>
        <dbReference type="EMBL" id="KAG1811482.1"/>
    </source>
</evidence>
<feature type="transmembrane region" description="Helical" evidence="1">
    <location>
        <begin position="7"/>
        <end position="30"/>
    </location>
</feature>
<name>A0A9P7E5D3_9AGAM</name>
<sequence length="138" mass="15746">MAVQKLLLALTILISTCIFALCWGFMIIVWRLEYVILSDSVVNFITRYPTVLTLVSTVISTILSLALTKPQPLLRWNHYKLSIFTLIFVCLVTLLNSSFEIMLTSAITDTYPVAAGQHYYCRHRFSNWISQAPPSTRI</sequence>
<keyword evidence="1" id="KW-1133">Transmembrane helix</keyword>
<comment type="caution">
    <text evidence="2">The sequence shown here is derived from an EMBL/GenBank/DDBJ whole genome shotgun (WGS) entry which is preliminary data.</text>
</comment>
<feature type="transmembrane region" description="Helical" evidence="1">
    <location>
        <begin position="50"/>
        <end position="67"/>
    </location>
</feature>
<dbReference type="EMBL" id="JABBWG010000029">
    <property type="protein sequence ID" value="KAG1811482.1"/>
    <property type="molecule type" value="Genomic_DNA"/>
</dbReference>
<organism evidence="2 3">
    <name type="scientific">Suillus subaureus</name>
    <dbReference type="NCBI Taxonomy" id="48587"/>
    <lineage>
        <taxon>Eukaryota</taxon>
        <taxon>Fungi</taxon>
        <taxon>Dikarya</taxon>
        <taxon>Basidiomycota</taxon>
        <taxon>Agaricomycotina</taxon>
        <taxon>Agaricomycetes</taxon>
        <taxon>Agaricomycetidae</taxon>
        <taxon>Boletales</taxon>
        <taxon>Suillineae</taxon>
        <taxon>Suillaceae</taxon>
        <taxon>Suillus</taxon>
    </lineage>
</organism>
<keyword evidence="3" id="KW-1185">Reference proteome</keyword>
<feature type="transmembrane region" description="Helical" evidence="1">
    <location>
        <begin position="79"/>
        <end position="99"/>
    </location>
</feature>
<dbReference type="GeneID" id="64630437"/>
<keyword evidence="1" id="KW-0472">Membrane</keyword>
<protein>
    <submittedName>
        <fullName evidence="2">Uncharacterized protein</fullName>
    </submittedName>
</protein>
<evidence type="ECO:0000256" key="1">
    <source>
        <dbReference type="SAM" id="Phobius"/>
    </source>
</evidence>
<accession>A0A9P7E5D3</accession>
<dbReference type="Proteomes" id="UP000807769">
    <property type="component" value="Unassembled WGS sequence"/>
</dbReference>
<keyword evidence="1" id="KW-0812">Transmembrane</keyword>
<evidence type="ECO:0000313" key="3">
    <source>
        <dbReference type="Proteomes" id="UP000807769"/>
    </source>
</evidence>
<reference evidence="2" key="1">
    <citation type="journal article" date="2020" name="New Phytol.">
        <title>Comparative genomics reveals dynamic genome evolution in host specialist ectomycorrhizal fungi.</title>
        <authorList>
            <person name="Lofgren L.A."/>
            <person name="Nguyen N.H."/>
            <person name="Vilgalys R."/>
            <person name="Ruytinx J."/>
            <person name="Liao H.L."/>
            <person name="Branco S."/>
            <person name="Kuo A."/>
            <person name="LaButti K."/>
            <person name="Lipzen A."/>
            <person name="Andreopoulos W."/>
            <person name="Pangilinan J."/>
            <person name="Riley R."/>
            <person name="Hundley H."/>
            <person name="Na H."/>
            <person name="Barry K."/>
            <person name="Grigoriev I.V."/>
            <person name="Stajich J.E."/>
            <person name="Kennedy P.G."/>
        </authorList>
    </citation>
    <scope>NUCLEOTIDE SEQUENCE</scope>
    <source>
        <strain evidence="2">MN1</strain>
    </source>
</reference>
<proteinExistence type="predicted"/>
<dbReference type="AlphaFoldDB" id="A0A9P7E5D3"/>
<dbReference type="RefSeq" id="XP_041190081.1">
    <property type="nucleotide sequence ID" value="XM_041336420.1"/>
</dbReference>
<gene>
    <name evidence="2" type="ORF">BJ212DRAFT_1374760</name>
</gene>